<sequence>MNIRDMEYIVAVADLNSFSGAASACHVSQPSLSAQIKKVEEELGMKIFERTKRTVTLSAFGHAFVPRARKIIEEVEKIRSDAKAHANPFFGHISIGAIATVAPYLFPAILQTIRSDAPDLNISLRESVTGDLLKGLLSGDIDMAILSLPTDTHVLEEFSLFEDPFYLAVAKGSPLAEMPFVGEELLRNMKLILLEEEHCLRQQALSICKGGLMQEDRSFRATSLETIRHIVATGQGVTLMPQLARQENDGITYIPIQSRNFSRTIGLVWRKTDERAPFYKIFASMISKK</sequence>
<dbReference type="Proteomes" id="UP000249739">
    <property type="component" value="Unassembled WGS sequence"/>
</dbReference>
<dbReference type="Gene3D" id="3.40.190.10">
    <property type="entry name" value="Periplasmic binding protein-like II"/>
    <property type="match status" value="2"/>
</dbReference>
<evidence type="ECO:0000313" key="7">
    <source>
        <dbReference type="EMBL" id="PZP55341.1"/>
    </source>
</evidence>
<proteinExistence type="inferred from homology"/>
<keyword evidence="5" id="KW-0804">Transcription</keyword>
<dbReference type="PROSITE" id="PS50931">
    <property type="entry name" value="HTH_LYSR"/>
    <property type="match status" value="1"/>
</dbReference>
<evidence type="ECO:0000256" key="1">
    <source>
        <dbReference type="ARBA" id="ARBA00009437"/>
    </source>
</evidence>
<keyword evidence="2" id="KW-0805">Transcription regulation</keyword>
<comment type="similarity">
    <text evidence="1">Belongs to the LysR transcriptional regulatory family.</text>
</comment>
<dbReference type="SUPFAM" id="SSF46785">
    <property type="entry name" value="Winged helix' DNA-binding domain"/>
    <property type="match status" value="1"/>
</dbReference>
<dbReference type="GO" id="GO:0032993">
    <property type="term" value="C:protein-DNA complex"/>
    <property type="evidence" value="ECO:0007669"/>
    <property type="project" value="TreeGrafter"/>
</dbReference>
<dbReference type="PRINTS" id="PR00039">
    <property type="entry name" value="HTHLYSR"/>
</dbReference>
<keyword evidence="4" id="KW-0010">Activator</keyword>
<name>A0A2W5FHF1_9BACT</name>
<dbReference type="GO" id="GO:0003700">
    <property type="term" value="F:DNA-binding transcription factor activity"/>
    <property type="evidence" value="ECO:0007669"/>
    <property type="project" value="InterPro"/>
</dbReference>
<dbReference type="FunFam" id="1.10.10.10:FF:000001">
    <property type="entry name" value="LysR family transcriptional regulator"/>
    <property type="match status" value="1"/>
</dbReference>
<dbReference type="InterPro" id="IPR000847">
    <property type="entry name" value="LysR_HTH_N"/>
</dbReference>
<dbReference type="CDD" id="cd08411">
    <property type="entry name" value="PBP2_OxyR"/>
    <property type="match status" value="1"/>
</dbReference>
<dbReference type="Pfam" id="PF00126">
    <property type="entry name" value="HTH_1"/>
    <property type="match status" value="1"/>
</dbReference>
<accession>A0A2W5FHF1</accession>
<organism evidence="7 8">
    <name type="scientific">Micavibrio aeruginosavorus</name>
    <dbReference type="NCBI Taxonomy" id="349221"/>
    <lineage>
        <taxon>Bacteria</taxon>
        <taxon>Pseudomonadati</taxon>
        <taxon>Bdellovibrionota</taxon>
        <taxon>Bdellovibrionia</taxon>
        <taxon>Bdellovibrionales</taxon>
        <taxon>Pseudobdellovibrionaceae</taxon>
        <taxon>Micavibrio</taxon>
    </lineage>
</organism>
<dbReference type="PANTHER" id="PTHR30346:SF26">
    <property type="entry name" value="HYDROGEN PEROXIDE-INDUCIBLE GENES ACTIVATOR"/>
    <property type="match status" value="1"/>
</dbReference>
<dbReference type="GO" id="GO:0003677">
    <property type="term" value="F:DNA binding"/>
    <property type="evidence" value="ECO:0007669"/>
    <property type="project" value="UniProtKB-KW"/>
</dbReference>
<dbReference type="SUPFAM" id="SSF53850">
    <property type="entry name" value="Periplasmic binding protein-like II"/>
    <property type="match status" value="1"/>
</dbReference>
<reference evidence="7 8" key="1">
    <citation type="submission" date="2017-08" db="EMBL/GenBank/DDBJ databases">
        <title>Infants hospitalized years apart are colonized by the same room-sourced microbial strains.</title>
        <authorList>
            <person name="Brooks B."/>
            <person name="Olm M.R."/>
            <person name="Firek B.A."/>
            <person name="Baker R."/>
            <person name="Thomas B.C."/>
            <person name="Morowitz M.J."/>
            <person name="Banfield J.F."/>
        </authorList>
    </citation>
    <scope>NUCLEOTIDE SEQUENCE [LARGE SCALE GENOMIC DNA]</scope>
    <source>
        <strain evidence="7">S2_006_000_R2_64</strain>
    </source>
</reference>
<dbReference type="Gene3D" id="1.10.10.10">
    <property type="entry name" value="Winged helix-like DNA-binding domain superfamily/Winged helix DNA-binding domain"/>
    <property type="match status" value="1"/>
</dbReference>
<dbReference type="InterPro" id="IPR005119">
    <property type="entry name" value="LysR_subst-bd"/>
</dbReference>
<gene>
    <name evidence="7" type="ORF">DI586_07150</name>
</gene>
<dbReference type="InterPro" id="IPR036390">
    <property type="entry name" value="WH_DNA-bd_sf"/>
</dbReference>
<evidence type="ECO:0000313" key="8">
    <source>
        <dbReference type="Proteomes" id="UP000249739"/>
    </source>
</evidence>
<evidence type="ECO:0000256" key="2">
    <source>
        <dbReference type="ARBA" id="ARBA00023015"/>
    </source>
</evidence>
<dbReference type="Pfam" id="PF03466">
    <property type="entry name" value="LysR_substrate"/>
    <property type="match status" value="1"/>
</dbReference>
<dbReference type="InterPro" id="IPR036388">
    <property type="entry name" value="WH-like_DNA-bd_sf"/>
</dbReference>
<comment type="caution">
    <text evidence="7">The sequence shown here is derived from an EMBL/GenBank/DDBJ whole genome shotgun (WGS) entry which is preliminary data.</text>
</comment>
<dbReference type="PROSITE" id="PS51257">
    <property type="entry name" value="PROKAR_LIPOPROTEIN"/>
    <property type="match status" value="1"/>
</dbReference>
<dbReference type="AlphaFoldDB" id="A0A2W5FHF1"/>
<dbReference type="PANTHER" id="PTHR30346">
    <property type="entry name" value="TRANSCRIPTIONAL DUAL REGULATOR HCAR-RELATED"/>
    <property type="match status" value="1"/>
</dbReference>
<evidence type="ECO:0000256" key="3">
    <source>
        <dbReference type="ARBA" id="ARBA00023125"/>
    </source>
</evidence>
<evidence type="ECO:0000256" key="4">
    <source>
        <dbReference type="ARBA" id="ARBA00023159"/>
    </source>
</evidence>
<feature type="domain" description="HTH lysR-type" evidence="6">
    <location>
        <begin position="1"/>
        <end position="58"/>
    </location>
</feature>
<protein>
    <submittedName>
        <fullName evidence="7">DNA-binding transcriptional regulator OxyR</fullName>
    </submittedName>
</protein>
<keyword evidence="3 7" id="KW-0238">DNA-binding</keyword>
<dbReference type="EMBL" id="QFOT01000074">
    <property type="protein sequence ID" value="PZP55341.1"/>
    <property type="molecule type" value="Genomic_DNA"/>
</dbReference>
<evidence type="ECO:0000256" key="5">
    <source>
        <dbReference type="ARBA" id="ARBA00023163"/>
    </source>
</evidence>
<evidence type="ECO:0000259" key="6">
    <source>
        <dbReference type="PROSITE" id="PS50931"/>
    </source>
</evidence>